<dbReference type="AlphaFoldDB" id="D1G5Q8"/>
<dbReference type="InterPro" id="IPR050269">
    <property type="entry name" value="ComplexI_Subunit6"/>
</dbReference>
<reference evidence="16" key="1">
    <citation type="journal article" date="2009" name="Syst. Biol.">
        <title>Nonstationary evolution and compositional heterogeneity in beetle mitochondrial phylogenomics.</title>
        <authorList>
            <person name="Sheffield N.C."/>
            <person name="Song H."/>
            <person name="Cameron S.L."/>
            <person name="Whiting M.F."/>
        </authorList>
    </citation>
    <scope>NUCLEOTIDE SEQUENCE</scope>
</reference>
<comment type="catalytic activity">
    <reaction evidence="14 15">
        <text>a ubiquinone + NADH + 5 H(+)(in) = a ubiquinol + NAD(+) + 4 H(+)(out)</text>
        <dbReference type="Rhea" id="RHEA:29091"/>
        <dbReference type="Rhea" id="RHEA-COMP:9565"/>
        <dbReference type="Rhea" id="RHEA-COMP:9566"/>
        <dbReference type="ChEBI" id="CHEBI:15378"/>
        <dbReference type="ChEBI" id="CHEBI:16389"/>
        <dbReference type="ChEBI" id="CHEBI:17976"/>
        <dbReference type="ChEBI" id="CHEBI:57540"/>
        <dbReference type="ChEBI" id="CHEBI:57945"/>
        <dbReference type="EC" id="7.1.1.2"/>
    </reaction>
</comment>
<dbReference type="InterPro" id="IPR001457">
    <property type="entry name" value="NADH_UbQ/plastoQ_OxRdtase_su6"/>
</dbReference>
<keyword evidence="10 15" id="KW-1133">Transmembrane helix</keyword>
<keyword evidence="12 15" id="KW-0496">Mitochondrion</keyword>
<proteinExistence type="inferred from homology"/>
<evidence type="ECO:0000256" key="6">
    <source>
        <dbReference type="ARBA" id="ARBA00022660"/>
    </source>
</evidence>
<evidence type="ECO:0000256" key="14">
    <source>
        <dbReference type="ARBA" id="ARBA00049551"/>
    </source>
</evidence>
<keyword evidence="8 15" id="KW-1278">Translocase</keyword>
<dbReference type="GeneID" id="8655927"/>
<evidence type="ECO:0000256" key="8">
    <source>
        <dbReference type="ARBA" id="ARBA00022967"/>
    </source>
</evidence>
<evidence type="ECO:0000313" key="16">
    <source>
        <dbReference type="EMBL" id="ACM45073.1"/>
    </source>
</evidence>
<protein>
    <recommendedName>
        <fullName evidence="4 15">NADH-ubiquinone oxidoreductase chain 6</fullName>
        <ecNumber evidence="3 15">7.1.1.2</ecNumber>
    </recommendedName>
</protein>
<feature type="transmembrane region" description="Helical" evidence="15">
    <location>
        <begin position="131"/>
        <end position="153"/>
    </location>
</feature>
<comment type="function">
    <text evidence="15">Core subunit of the mitochondrial membrane respiratory chain NADH dehydrogenase (Complex I) which catalyzes electron transfer from NADH through the respiratory chain, using ubiquinone as an electron acceptor. Essential for the catalytic activity and assembly of complex I.</text>
</comment>
<keyword evidence="7 15" id="KW-0812">Transmembrane</keyword>
<keyword evidence="11 15" id="KW-0520">NAD</keyword>
<evidence type="ECO:0000256" key="7">
    <source>
        <dbReference type="ARBA" id="ARBA00022692"/>
    </source>
</evidence>
<evidence type="ECO:0000256" key="9">
    <source>
        <dbReference type="ARBA" id="ARBA00022982"/>
    </source>
</evidence>
<dbReference type="RefSeq" id="YP_003331013.1">
    <property type="nucleotide sequence ID" value="NC_013554.1"/>
</dbReference>
<evidence type="ECO:0000256" key="2">
    <source>
        <dbReference type="ARBA" id="ARBA00005698"/>
    </source>
</evidence>
<gene>
    <name evidence="16" type="primary">ND6</name>
</gene>
<keyword evidence="15" id="KW-0830">Ubiquinone</keyword>
<organism evidence="16">
    <name type="scientific">Adelium sp. NCS-2009</name>
    <dbReference type="NCBI Taxonomy" id="590155"/>
    <lineage>
        <taxon>Eukaryota</taxon>
        <taxon>Metazoa</taxon>
        <taxon>Ecdysozoa</taxon>
        <taxon>Arthropoda</taxon>
        <taxon>Hexapoda</taxon>
        <taxon>Insecta</taxon>
        <taxon>Pterygota</taxon>
        <taxon>Neoptera</taxon>
        <taxon>Endopterygota</taxon>
        <taxon>Coleoptera</taxon>
        <taxon>Polyphaga</taxon>
        <taxon>Cucujiformia</taxon>
        <taxon>Tenebrionidae</taxon>
        <taxon>Adelium</taxon>
    </lineage>
</organism>
<feature type="transmembrane region" description="Helical" evidence="15">
    <location>
        <begin position="21"/>
        <end position="40"/>
    </location>
</feature>
<accession>D1G5Q8</accession>
<dbReference type="EC" id="7.1.1.2" evidence="3 15"/>
<evidence type="ECO:0000256" key="13">
    <source>
        <dbReference type="ARBA" id="ARBA00023136"/>
    </source>
</evidence>
<comment type="subcellular location">
    <subcellularLocation>
        <location evidence="1 15">Mitochondrion membrane</location>
        <topology evidence="1 15">Multi-pass membrane protein</topology>
    </subcellularLocation>
</comment>
<keyword evidence="5 15" id="KW-0813">Transport</keyword>
<feature type="transmembrane region" description="Helical" evidence="15">
    <location>
        <begin position="46"/>
        <end position="66"/>
    </location>
</feature>
<evidence type="ECO:0000256" key="11">
    <source>
        <dbReference type="ARBA" id="ARBA00023027"/>
    </source>
</evidence>
<keyword evidence="9 15" id="KW-0249">Electron transport</keyword>
<evidence type="ECO:0000256" key="10">
    <source>
        <dbReference type="ARBA" id="ARBA00022989"/>
    </source>
</evidence>
<dbReference type="PANTHER" id="PTHR11435:SF1">
    <property type="entry name" value="NADH-UBIQUINONE OXIDOREDUCTASE CHAIN 6"/>
    <property type="match status" value="1"/>
</dbReference>
<keyword evidence="6 15" id="KW-0679">Respiratory chain</keyword>
<evidence type="ECO:0000256" key="3">
    <source>
        <dbReference type="ARBA" id="ARBA00012944"/>
    </source>
</evidence>
<dbReference type="Pfam" id="PF00499">
    <property type="entry name" value="Oxidored_q3"/>
    <property type="match status" value="1"/>
</dbReference>
<evidence type="ECO:0000256" key="12">
    <source>
        <dbReference type="ARBA" id="ARBA00023128"/>
    </source>
</evidence>
<evidence type="ECO:0000256" key="1">
    <source>
        <dbReference type="ARBA" id="ARBA00004225"/>
    </source>
</evidence>
<geneLocation type="mitochondrion" evidence="16"/>
<feature type="transmembrane region" description="Helical" evidence="15">
    <location>
        <begin position="78"/>
        <end position="96"/>
    </location>
</feature>
<sequence>MTTLLSTTLLMSSIFIFMNHPLSMGLILLIQTTLISLITGNLNYNFWFSYILFLVMVGGMLILFMYMTSIASNEKFKMNMKVICTIILPMITIVYLENFVTETSMINNDMQMNNTNNLVNLSMNKFINYPLNMILVFMMIYLLLALVATVKISSLKNGPLRQMFN</sequence>
<dbReference type="GO" id="GO:0008137">
    <property type="term" value="F:NADH dehydrogenase (ubiquinone) activity"/>
    <property type="evidence" value="ECO:0007669"/>
    <property type="project" value="UniProtKB-UniRule"/>
</dbReference>
<dbReference type="PANTHER" id="PTHR11435">
    <property type="entry name" value="NADH UBIQUINONE OXIDOREDUCTASE SUBUNIT ND6"/>
    <property type="match status" value="1"/>
</dbReference>
<dbReference type="CTD" id="4541"/>
<name>D1G5Q8_9CUCU</name>
<comment type="similarity">
    <text evidence="2 15">Belongs to the complex I subunit 6 family.</text>
</comment>
<keyword evidence="13 15" id="KW-0472">Membrane</keyword>
<evidence type="ECO:0000256" key="4">
    <source>
        <dbReference type="ARBA" id="ARBA00021095"/>
    </source>
</evidence>
<evidence type="ECO:0000256" key="15">
    <source>
        <dbReference type="RuleBase" id="RU004430"/>
    </source>
</evidence>
<evidence type="ECO:0000256" key="5">
    <source>
        <dbReference type="ARBA" id="ARBA00022448"/>
    </source>
</evidence>
<dbReference type="EMBL" id="FJ613422">
    <property type="protein sequence ID" value="ACM45073.1"/>
    <property type="molecule type" value="Genomic_DNA"/>
</dbReference>
<dbReference type="GO" id="GO:0031966">
    <property type="term" value="C:mitochondrial membrane"/>
    <property type="evidence" value="ECO:0007669"/>
    <property type="project" value="UniProtKB-SubCell"/>
</dbReference>